<dbReference type="EMBL" id="BAAALT010000269">
    <property type="protein sequence ID" value="GAA1831294.1"/>
    <property type="molecule type" value="Genomic_DNA"/>
</dbReference>
<dbReference type="Gene3D" id="3.10.180.10">
    <property type="entry name" value="2,3-Dihydroxybiphenyl 1,2-Dioxygenase, domain 1"/>
    <property type="match status" value="1"/>
</dbReference>
<comment type="caution">
    <text evidence="3">The sequence shown here is derived from an EMBL/GenBank/DDBJ whole genome shotgun (WGS) entry which is preliminary data.</text>
</comment>
<dbReference type="InterPro" id="IPR029068">
    <property type="entry name" value="Glyas_Bleomycin-R_OHBP_Dase"/>
</dbReference>
<sequence length="76" mass="8370">MPRLPEGKPDEPATDAARPERRRNRLHLDLRIGGADRAEVVAGLIARGATKLWDGRQGPHTWVTMADPEGNEFCVA</sequence>
<evidence type="ECO:0000313" key="4">
    <source>
        <dbReference type="Proteomes" id="UP001500218"/>
    </source>
</evidence>
<dbReference type="Proteomes" id="UP001500218">
    <property type="component" value="Unassembled WGS sequence"/>
</dbReference>
<dbReference type="SUPFAM" id="SSF54593">
    <property type="entry name" value="Glyoxalase/Bleomycin resistance protein/Dihydroxybiphenyl dioxygenase"/>
    <property type="match status" value="1"/>
</dbReference>
<dbReference type="Pfam" id="PF18029">
    <property type="entry name" value="Glyoxalase_6"/>
    <property type="match status" value="1"/>
</dbReference>
<name>A0ABN2MLQ0_9ACTN</name>
<evidence type="ECO:0000256" key="1">
    <source>
        <dbReference type="SAM" id="MobiDB-lite"/>
    </source>
</evidence>
<evidence type="ECO:0000313" key="3">
    <source>
        <dbReference type="EMBL" id="GAA1831294.1"/>
    </source>
</evidence>
<feature type="region of interest" description="Disordered" evidence="1">
    <location>
        <begin position="1"/>
        <end position="22"/>
    </location>
</feature>
<keyword evidence="4" id="KW-1185">Reference proteome</keyword>
<dbReference type="RefSeq" id="WP_344139064.1">
    <property type="nucleotide sequence ID" value="NZ_BAAALT010000269.1"/>
</dbReference>
<proteinExistence type="predicted"/>
<reference evidence="3 4" key="1">
    <citation type="journal article" date="2019" name="Int. J. Syst. Evol. Microbiol.">
        <title>The Global Catalogue of Microorganisms (GCM) 10K type strain sequencing project: providing services to taxonomists for standard genome sequencing and annotation.</title>
        <authorList>
            <consortium name="The Broad Institute Genomics Platform"/>
            <consortium name="The Broad Institute Genome Sequencing Center for Infectious Disease"/>
            <person name="Wu L."/>
            <person name="Ma J."/>
        </authorList>
    </citation>
    <scope>NUCLEOTIDE SEQUENCE [LARGE SCALE GENOMIC DNA]</scope>
    <source>
        <strain evidence="3 4">JCM 13250</strain>
    </source>
</reference>
<evidence type="ECO:0000259" key="2">
    <source>
        <dbReference type="Pfam" id="PF18029"/>
    </source>
</evidence>
<dbReference type="InterPro" id="IPR041581">
    <property type="entry name" value="Glyoxalase_6"/>
</dbReference>
<dbReference type="PANTHER" id="PTHR35908">
    <property type="entry name" value="HYPOTHETICAL FUSION PROTEIN"/>
    <property type="match status" value="1"/>
</dbReference>
<organism evidence="3 4">
    <name type="scientific">Luedemannella flava</name>
    <dbReference type="NCBI Taxonomy" id="349316"/>
    <lineage>
        <taxon>Bacteria</taxon>
        <taxon>Bacillati</taxon>
        <taxon>Actinomycetota</taxon>
        <taxon>Actinomycetes</taxon>
        <taxon>Micromonosporales</taxon>
        <taxon>Micromonosporaceae</taxon>
        <taxon>Luedemannella</taxon>
    </lineage>
</organism>
<protein>
    <recommendedName>
        <fullName evidence="2">Glyoxalase-like domain-containing protein</fullName>
    </recommendedName>
</protein>
<accession>A0ABN2MLQ0</accession>
<gene>
    <name evidence="3" type="ORF">GCM10009682_57370</name>
</gene>
<feature type="compositionally biased region" description="Basic and acidic residues" evidence="1">
    <location>
        <begin position="1"/>
        <end position="11"/>
    </location>
</feature>
<dbReference type="PANTHER" id="PTHR35908:SF1">
    <property type="entry name" value="CONSERVED PROTEIN"/>
    <property type="match status" value="1"/>
</dbReference>
<feature type="domain" description="Glyoxalase-like" evidence="2">
    <location>
        <begin position="19"/>
        <end position="75"/>
    </location>
</feature>